<dbReference type="InterPro" id="IPR040177">
    <property type="entry name" value="SLC30A9"/>
</dbReference>
<dbReference type="AlphaFoldDB" id="A0AA41U191"/>
<protein>
    <submittedName>
        <fullName evidence="8">Cation diffusion facilitator family transporter</fullName>
    </submittedName>
</protein>
<accession>A0AA41U191</accession>
<dbReference type="InterPro" id="IPR027469">
    <property type="entry name" value="Cation_efflux_TMD_sf"/>
</dbReference>
<evidence type="ECO:0000313" key="9">
    <source>
        <dbReference type="Proteomes" id="UP001165378"/>
    </source>
</evidence>
<evidence type="ECO:0000256" key="2">
    <source>
        <dbReference type="ARBA" id="ARBA00022448"/>
    </source>
</evidence>
<organism evidence="8 9">
    <name type="scientific">Yinghuangia soli</name>
    <dbReference type="NCBI Taxonomy" id="2908204"/>
    <lineage>
        <taxon>Bacteria</taxon>
        <taxon>Bacillati</taxon>
        <taxon>Actinomycetota</taxon>
        <taxon>Actinomycetes</taxon>
        <taxon>Kitasatosporales</taxon>
        <taxon>Streptomycetaceae</taxon>
        <taxon>Yinghuangia</taxon>
    </lineage>
</organism>
<keyword evidence="2" id="KW-0813">Transport</keyword>
<keyword evidence="9" id="KW-1185">Reference proteome</keyword>
<dbReference type="Pfam" id="PF01545">
    <property type="entry name" value="Cation_efflux"/>
    <property type="match status" value="1"/>
</dbReference>
<reference evidence="8" key="1">
    <citation type="submission" date="2022-01" db="EMBL/GenBank/DDBJ databases">
        <title>Genome-Based Taxonomic Classification of the Phylum Actinobacteria.</title>
        <authorList>
            <person name="Gao Y."/>
        </authorList>
    </citation>
    <scope>NUCLEOTIDE SEQUENCE</scope>
    <source>
        <strain evidence="8">KLBMP 8922</strain>
    </source>
</reference>
<dbReference type="InterPro" id="IPR002524">
    <property type="entry name" value="Cation_efflux"/>
</dbReference>
<evidence type="ECO:0000256" key="4">
    <source>
        <dbReference type="ARBA" id="ARBA00022989"/>
    </source>
</evidence>
<sequence>MAGDDVHGHARTSASADDAGTRLTVWVALAANAVIAVAKAVAGAVAGAPALLSEAAHSGADCLNEGFLLASLARSRRSPDTEHPFGYGKERYFWSLLAAVGIFVVGGCYSFFQGFEALRETAEPDVGAYTAGLAVLGIALLAEGASLLRALAQVRGQAREAGVPVLRQMRTVPDPALRTVLAEDSTAVLGVLLAAAGLGLHMATGNPAWEAAASMSIGLLLVFTAYRLGRAARDQLIGEAVDAGLQRDILRYLSAQPEVDVVTQLLTMRLGLHSTLLAVRIDLTDGLDSAGVEAMSGRLKQGIRERWPHLDHVFLDITRAGAGDRRAARRFRAELDDAVAESAAPD</sequence>
<evidence type="ECO:0000256" key="5">
    <source>
        <dbReference type="ARBA" id="ARBA00023136"/>
    </source>
</evidence>
<comment type="caution">
    <text evidence="8">The sequence shown here is derived from an EMBL/GenBank/DDBJ whole genome shotgun (WGS) entry which is preliminary data.</text>
</comment>
<feature type="transmembrane region" description="Helical" evidence="6">
    <location>
        <begin position="92"/>
        <end position="112"/>
    </location>
</feature>
<feature type="transmembrane region" description="Helical" evidence="6">
    <location>
        <begin position="211"/>
        <end position="229"/>
    </location>
</feature>
<feature type="domain" description="Cation efflux protein transmembrane" evidence="7">
    <location>
        <begin position="25"/>
        <end position="236"/>
    </location>
</feature>
<dbReference type="RefSeq" id="WP_235051421.1">
    <property type="nucleotide sequence ID" value="NZ_JAKFHA010000003.1"/>
</dbReference>
<dbReference type="GO" id="GO:0008324">
    <property type="term" value="F:monoatomic cation transmembrane transporter activity"/>
    <property type="evidence" value="ECO:0007669"/>
    <property type="project" value="InterPro"/>
</dbReference>
<comment type="subcellular location">
    <subcellularLocation>
        <location evidence="1">Membrane</location>
        <topology evidence="1">Multi-pass membrane protein</topology>
    </subcellularLocation>
</comment>
<dbReference type="GO" id="GO:0016020">
    <property type="term" value="C:membrane"/>
    <property type="evidence" value="ECO:0007669"/>
    <property type="project" value="UniProtKB-SubCell"/>
</dbReference>
<evidence type="ECO:0000256" key="6">
    <source>
        <dbReference type="SAM" id="Phobius"/>
    </source>
</evidence>
<keyword evidence="4 6" id="KW-1133">Transmembrane helix</keyword>
<keyword evidence="5 6" id="KW-0472">Membrane</keyword>
<evidence type="ECO:0000256" key="1">
    <source>
        <dbReference type="ARBA" id="ARBA00004141"/>
    </source>
</evidence>
<dbReference type="PANTHER" id="PTHR13414:SF9">
    <property type="entry name" value="PROTON-COUPLED ZINC ANTIPORTER SLC30A9, MITOCHONDRIAL"/>
    <property type="match status" value="1"/>
</dbReference>
<feature type="transmembrane region" description="Helical" evidence="6">
    <location>
        <begin position="132"/>
        <end position="152"/>
    </location>
</feature>
<dbReference type="GO" id="GO:0006829">
    <property type="term" value="P:zinc ion transport"/>
    <property type="evidence" value="ECO:0007669"/>
    <property type="project" value="InterPro"/>
</dbReference>
<keyword evidence="3 6" id="KW-0812">Transmembrane</keyword>
<evidence type="ECO:0000256" key="3">
    <source>
        <dbReference type="ARBA" id="ARBA00022692"/>
    </source>
</evidence>
<dbReference type="Gene3D" id="1.20.1510.10">
    <property type="entry name" value="Cation efflux protein transmembrane domain"/>
    <property type="match status" value="1"/>
</dbReference>
<dbReference type="PANTHER" id="PTHR13414">
    <property type="entry name" value="HUEL-CATION TRANSPORTER"/>
    <property type="match status" value="1"/>
</dbReference>
<name>A0AA41U191_9ACTN</name>
<dbReference type="InterPro" id="IPR058533">
    <property type="entry name" value="Cation_efflux_TM"/>
</dbReference>
<gene>
    <name evidence="8" type="ORF">LZ495_08655</name>
</gene>
<evidence type="ECO:0000259" key="7">
    <source>
        <dbReference type="Pfam" id="PF01545"/>
    </source>
</evidence>
<dbReference type="Proteomes" id="UP001165378">
    <property type="component" value="Unassembled WGS sequence"/>
</dbReference>
<feature type="transmembrane region" description="Helical" evidence="6">
    <location>
        <begin position="187"/>
        <end position="205"/>
    </location>
</feature>
<dbReference type="SUPFAM" id="SSF161111">
    <property type="entry name" value="Cation efflux protein transmembrane domain-like"/>
    <property type="match status" value="1"/>
</dbReference>
<dbReference type="EMBL" id="JAKFHA010000003">
    <property type="protein sequence ID" value="MCF2527282.1"/>
    <property type="molecule type" value="Genomic_DNA"/>
</dbReference>
<proteinExistence type="predicted"/>
<dbReference type="NCBIfam" id="TIGR01297">
    <property type="entry name" value="CDF"/>
    <property type="match status" value="1"/>
</dbReference>
<evidence type="ECO:0000313" key="8">
    <source>
        <dbReference type="EMBL" id="MCF2527282.1"/>
    </source>
</evidence>